<feature type="compositionally biased region" description="Low complexity" evidence="3">
    <location>
        <begin position="64"/>
        <end position="82"/>
    </location>
</feature>
<feature type="compositionally biased region" description="Low complexity" evidence="3">
    <location>
        <begin position="92"/>
        <end position="105"/>
    </location>
</feature>
<accession>A0A834VBJ4</accession>
<dbReference type="AlphaFoldDB" id="A0A834VBJ4"/>
<reference evidence="4" key="2">
    <citation type="submission" date="2020-01" db="EMBL/GenBank/DDBJ databases">
        <authorList>
            <person name="Korhonen P.K.K."/>
            <person name="Guangxu M.G."/>
            <person name="Wang T.W."/>
            <person name="Stroehlein A.J.S."/>
            <person name="Young N.D."/>
            <person name="Ang C.-S.A."/>
            <person name="Fernando D.W.F."/>
            <person name="Lu H.L."/>
            <person name="Taylor S.T."/>
            <person name="Ehtesham M.E.M."/>
            <person name="Najaraj S.H.N."/>
            <person name="Harsha G.H.G."/>
            <person name="Madugundu A.M."/>
            <person name="Renuse S.R."/>
            <person name="Holt D.H."/>
            <person name="Pandey A.P."/>
            <person name="Papenfuss A.P."/>
            <person name="Gasser R.B.G."/>
            <person name="Fischer K.F."/>
        </authorList>
    </citation>
    <scope>NUCLEOTIDE SEQUENCE</scope>
    <source>
        <strain evidence="4">SSS_KF_BRIS2020</strain>
    </source>
</reference>
<evidence type="ECO:0000256" key="2">
    <source>
        <dbReference type="ARBA" id="ARBA00022737"/>
    </source>
</evidence>
<dbReference type="OrthoDB" id="432528at2759"/>
<feature type="region of interest" description="Disordered" evidence="3">
    <location>
        <begin position="64"/>
        <end position="105"/>
    </location>
</feature>
<keyword evidence="1" id="KW-0880">Kelch repeat</keyword>
<dbReference type="PANTHER" id="PTHR46228:SF2">
    <property type="entry name" value="KELCH REPEAT PROTEIN (AFU_ORTHOLOGUE AFUA_4G14350)"/>
    <property type="match status" value="1"/>
</dbReference>
<sequence length="542" mass="62216">MSSVFREKISKPNNSVSEERFNSDRSNYSHRLLQDFFASISISIEFLLDSIAMNFVSNPSSISSRPSPSSPSLSPPSSSSSSLVTVSNQPMSSQSLPQSSSSSSSSSLTSATFSFSNYDLFKSSSTNLMFPLESFEDDPGINIGHITASYNDYIILLSGFKGYRENSTALYRSSDEIWIYDQLMEKWIKKICTTETNDDDMPIERSSACATIIENFLYLFGGFSEEGNLNTLNRLNLSTLKWSRLRPNGREPLPCDKNIGWEYDGNFYLFGGYGPVPRIWSEDFPFQFIFDNSSHWHYVRGWNNQLVYYDREMNCWQWPNHHGDIPSARAACAAAKIGHLLYLFGGRVNQDRMNDMYVLNLRSYRWKQIQCNDLDYPISGRSWHTLTQTSERFLILYGGFSHNNQPLNDCWLFDIQTNVWREIILPTRKPRFWHTATLSSFNEILILGGAIEELNVTFHRNPKYNHIFAKNIFTIQLEPKSLFRQCLNVIANSLPLTENLINSLPRCLIEIVLKRCLTNTNLNRLCYLLNHNSFALSLNVSK</sequence>
<dbReference type="SUPFAM" id="SSF50965">
    <property type="entry name" value="Galactose oxidase, central domain"/>
    <property type="match status" value="1"/>
</dbReference>
<evidence type="ECO:0000256" key="1">
    <source>
        <dbReference type="ARBA" id="ARBA00022441"/>
    </source>
</evidence>
<protein>
    <submittedName>
        <fullName evidence="4">Kelch domain-containing protein 2</fullName>
    </submittedName>
</protein>
<dbReference type="Pfam" id="PF24681">
    <property type="entry name" value="Kelch_KLHDC2_KLHL20_DRC7"/>
    <property type="match status" value="2"/>
</dbReference>
<dbReference type="InterPro" id="IPR011043">
    <property type="entry name" value="Gal_Oxase/kelch_b-propeller"/>
</dbReference>
<dbReference type="EnsemblMetazoa" id="SSS_5278s_mrna">
    <property type="protein sequence ID" value="KAF7487633.1"/>
    <property type="gene ID" value="SSS_5278"/>
</dbReference>
<name>A0A834VBJ4_SARSC</name>
<evidence type="ECO:0000313" key="4">
    <source>
        <dbReference type="EMBL" id="KAF7487633.1"/>
    </source>
</evidence>
<gene>
    <name evidence="4" type="ORF">SSS_5278</name>
</gene>
<keyword evidence="2" id="KW-0677">Repeat</keyword>
<dbReference type="PANTHER" id="PTHR46228">
    <property type="entry name" value="KELCH DOMAIN-CONTAINING PROTEIN"/>
    <property type="match status" value="1"/>
</dbReference>
<evidence type="ECO:0000313" key="6">
    <source>
        <dbReference type="Proteomes" id="UP000070412"/>
    </source>
</evidence>
<feature type="compositionally biased region" description="Basic and acidic residues" evidence="3">
    <location>
        <begin position="1"/>
        <end position="10"/>
    </location>
</feature>
<dbReference type="InterPro" id="IPR015915">
    <property type="entry name" value="Kelch-typ_b-propeller"/>
</dbReference>
<dbReference type="EMBL" id="WVUK01000066">
    <property type="protein sequence ID" value="KAF7487633.1"/>
    <property type="molecule type" value="Genomic_DNA"/>
</dbReference>
<keyword evidence="6" id="KW-1185">Reference proteome</keyword>
<feature type="region of interest" description="Disordered" evidence="3">
    <location>
        <begin position="1"/>
        <end position="23"/>
    </location>
</feature>
<evidence type="ECO:0000256" key="3">
    <source>
        <dbReference type="SAM" id="MobiDB-lite"/>
    </source>
</evidence>
<proteinExistence type="predicted"/>
<organism evidence="4">
    <name type="scientific">Sarcoptes scabiei</name>
    <name type="common">Itch mite</name>
    <name type="synonym">Acarus scabiei</name>
    <dbReference type="NCBI Taxonomy" id="52283"/>
    <lineage>
        <taxon>Eukaryota</taxon>
        <taxon>Metazoa</taxon>
        <taxon>Ecdysozoa</taxon>
        <taxon>Arthropoda</taxon>
        <taxon>Chelicerata</taxon>
        <taxon>Arachnida</taxon>
        <taxon>Acari</taxon>
        <taxon>Acariformes</taxon>
        <taxon>Sarcoptiformes</taxon>
        <taxon>Astigmata</taxon>
        <taxon>Psoroptidia</taxon>
        <taxon>Sarcoptoidea</taxon>
        <taxon>Sarcoptidae</taxon>
        <taxon>Sarcoptinae</taxon>
        <taxon>Sarcoptes</taxon>
    </lineage>
</organism>
<evidence type="ECO:0000313" key="5">
    <source>
        <dbReference type="EnsemblMetazoa" id="KAF7487633.1"/>
    </source>
</evidence>
<dbReference type="Proteomes" id="UP000070412">
    <property type="component" value="Unassembled WGS sequence"/>
</dbReference>
<reference evidence="5" key="3">
    <citation type="submission" date="2022-06" db="UniProtKB">
        <authorList>
            <consortium name="EnsemblMetazoa"/>
        </authorList>
    </citation>
    <scope>IDENTIFICATION</scope>
</reference>
<dbReference type="Gene3D" id="2.120.10.80">
    <property type="entry name" value="Kelch-type beta propeller"/>
    <property type="match status" value="2"/>
</dbReference>
<reference evidence="6" key="1">
    <citation type="journal article" date="2020" name="PLoS Negl. Trop. Dis.">
        <title>High-quality nuclear genome for Sarcoptes scabiei-A critical resource for a neglected parasite.</title>
        <authorList>
            <person name="Korhonen P.K."/>
            <person name="Gasser R.B."/>
            <person name="Ma G."/>
            <person name="Wang T."/>
            <person name="Stroehlein A.J."/>
            <person name="Young N.D."/>
            <person name="Ang C.S."/>
            <person name="Fernando D.D."/>
            <person name="Lu H.C."/>
            <person name="Taylor S."/>
            <person name="Reynolds S.L."/>
            <person name="Mofiz E."/>
            <person name="Najaraj S.H."/>
            <person name="Gowda H."/>
            <person name="Madugundu A."/>
            <person name="Renuse S."/>
            <person name="Holt D."/>
            <person name="Pandey A."/>
            <person name="Papenfuss A.T."/>
            <person name="Fischer K."/>
        </authorList>
    </citation>
    <scope>NUCLEOTIDE SEQUENCE [LARGE SCALE GENOMIC DNA]</scope>
</reference>